<dbReference type="OrthoDB" id="2286242at2759"/>
<feature type="compositionally biased region" description="Low complexity" evidence="5">
    <location>
        <begin position="36"/>
        <end position="46"/>
    </location>
</feature>
<dbReference type="Pfam" id="PF17919">
    <property type="entry name" value="RT_RNaseH_2"/>
    <property type="match status" value="1"/>
</dbReference>
<keyword evidence="2" id="KW-0540">Nuclease</keyword>
<dbReference type="InterPro" id="IPR050951">
    <property type="entry name" value="Retrovirus_Pol_polyprotein"/>
</dbReference>
<dbReference type="GO" id="GO:0004519">
    <property type="term" value="F:endonuclease activity"/>
    <property type="evidence" value="ECO:0007669"/>
    <property type="project" value="UniProtKB-KW"/>
</dbReference>
<sequence length="386" mass="43422">MQKAITIARQFEAVKKQQDELHNPQVHRLNTRPKQSNRNSIQQQNSKTPDKHTKDVDCKKCSKKGHFAKVYTSKSASVAVNQVDSTTKNNAFLGSLTSDKRNDTPWEAVVNIGHILVTFLLDSGADVTSNTVHSKVYVVRGLDRALLSRSNCKELQLLTRLFQASCSVSLTKVNPELEFPGIFDGLGELPKEYRIKLKPDAKPYAVHIPRRVPIALMDKLKAQLDQMESDGIIEKVDEPSEWCAPMVIVMKPNGDILPCEDLTKLNACIEREPHPMSSVDHQLAQIPLDAKVFSKVDQKCFEDKKKLIVSSDVLLRFDPNRPTIVSADASSYGLGCVLKQEDANENWRPVAFASRTMTTTERNYAQIEKEALATTWACERFEEFIL</sequence>
<keyword evidence="1" id="KW-0808">Transferase</keyword>
<name>A0A8J2JPR8_9HEXA</name>
<feature type="non-terminal residue" evidence="7">
    <location>
        <position position="1"/>
    </location>
</feature>
<evidence type="ECO:0000256" key="4">
    <source>
        <dbReference type="ARBA" id="ARBA00022918"/>
    </source>
</evidence>
<dbReference type="FunFam" id="3.10.20.370:FF:000001">
    <property type="entry name" value="Retrovirus-related Pol polyprotein from transposon 17.6-like protein"/>
    <property type="match status" value="1"/>
</dbReference>
<dbReference type="PANTHER" id="PTHR37984:SF9">
    <property type="entry name" value="INTEGRASE CATALYTIC DOMAIN-CONTAINING PROTEIN"/>
    <property type="match status" value="1"/>
</dbReference>
<dbReference type="InterPro" id="IPR041577">
    <property type="entry name" value="RT_RNaseH_2"/>
</dbReference>
<evidence type="ECO:0000256" key="3">
    <source>
        <dbReference type="ARBA" id="ARBA00022759"/>
    </source>
</evidence>
<organism evidence="7 8">
    <name type="scientific">Allacma fusca</name>
    <dbReference type="NCBI Taxonomy" id="39272"/>
    <lineage>
        <taxon>Eukaryota</taxon>
        <taxon>Metazoa</taxon>
        <taxon>Ecdysozoa</taxon>
        <taxon>Arthropoda</taxon>
        <taxon>Hexapoda</taxon>
        <taxon>Collembola</taxon>
        <taxon>Symphypleona</taxon>
        <taxon>Sminthuridae</taxon>
        <taxon>Allacma</taxon>
    </lineage>
</organism>
<keyword evidence="4" id="KW-0695">RNA-directed DNA polymerase</keyword>
<dbReference type="GO" id="GO:0003964">
    <property type="term" value="F:RNA-directed DNA polymerase activity"/>
    <property type="evidence" value="ECO:0007669"/>
    <property type="project" value="UniProtKB-KW"/>
</dbReference>
<dbReference type="Proteomes" id="UP000708208">
    <property type="component" value="Unassembled WGS sequence"/>
</dbReference>
<comment type="caution">
    <text evidence="7">The sequence shown here is derived from an EMBL/GenBank/DDBJ whole genome shotgun (WGS) entry which is preliminary data.</text>
</comment>
<reference evidence="7" key="1">
    <citation type="submission" date="2021-06" db="EMBL/GenBank/DDBJ databases">
        <authorList>
            <person name="Hodson N. C."/>
            <person name="Mongue J. A."/>
            <person name="Jaron S. K."/>
        </authorList>
    </citation>
    <scope>NUCLEOTIDE SEQUENCE</scope>
</reference>
<keyword evidence="3" id="KW-0378">Hydrolase</keyword>
<gene>
    <name evidence="7" type="ORF">AFUS01_LOCUS12954</name>
</gene>
<feature type="domain" description="Reverse transcriptase/retrotransposon-derived protein RNase H-like" evidence="6">
    <location>
        <begin position="295"/>
        <end position="385"/>
    </location>
</feature>
<evidence type="ECO:0000313" key="8">
    <source>
        <dbReference type="Proteomes" id="UP000708208"/>
    </source>
</evidence>
<keyword evidence="1" id="KW-0548">Nucleotidyltransferase</keyword>
<keyword evidence="8" id="KW-1185">Reference proteome</keyword>
<dbReference type="PANTHER" id="PTHR37984">
    <property type="entry name" value="PROTEIN CBG26694"/>
    <property type="match status" value="1"/>
</dbReference>
<proteinExistence type="predicted"/>
<feature type="compositionally biased region" description="Basic and acidic residues" evidence="5">
    <location>
        <begin position="48"/>
        <end position="57"/>
    </location>
</feature>
<evidence type="ECO:0000313" key="7">
    <source>
        <dbReference type="EMBL" id="CAG7723899.1"/>
    </source>
</evidence>
<evidence type="ECO:0000256" key="2">
    <source>
        <dbReference type="ARBA" id="ARBA00022722"/>
    </source>
</evidence>
<dbReference type="AlphaFoldDB" id="A0A8J2JPR8"/>
<accession>A0A8J2JPR8</accession>
<dbReference type="EMBL" id="CAJVCH010103544">
    <property type="protein sequence ID" value="CAG7723899.1"/>
    <property type="molecule type" value="Genomic_DNA"/>
</dbReference>
<evidence type="ECO:0000259" key="6">
    <source>
        <dbReference type="Pfam" id="PF17919"/>
    </source>
</evidence>
<protein>
    <recommendedName>
        <fullName evidence="6">Reverse transcriptase/retrotransposon-derived protein RNase H-like domain-containing protein</fullName>
    </recommendedName>
</protein>
<evidence type="ECO:0000256" key="5">
    <source>
        <dbReference type="SAM" id="MobiDB-lite"/>
    </source>
</evidence>
<evidence type="ECO:0000256" key="1">
    <source>
        <dbReference type="ARBA" id="ARBA00022695"/>
    </source>
</evidence>
<feature type="region of interest" description="Disordered" evidence="5">
    <location>
        <begin position="16"/>
        <end position="57"/>
    </location>
</feature>
<keyword evidence="3" id="KW-0255">Endonuclease</keyword>